<dbReference type="RefSeq" id="XP_033387497.1">
    <property type="nucleotide sequence ID" value="XM_033527049.1"/>
</dbReference>
<dbReference type="Pfam" id="PF06985">
    <property type="entry name" value="HET"/>
    <property type="match status" value="1"/>
</dbReference>
<dbReference type="Pfam" id="PF26639">
    <property type="entry name" value="Het-6_barrel"/>
    <property type="match status" value="1"/>
</dbReference>
<evidence type="ECO:0000313" key="4">
    <source>
        <dbReference type="Proteomes" id="UP000799778"/>
    </source>
</evidence>
<dbReference type="EMBL" id="ML978067">
    <property type="protein sequence ID" value="KAF2019158.1"/>
    <property type="molecule type" value="Genomic_DNA"/>
</dbReference>
<feature type="domain" description="Heterokaryon incompatibility" evidence="2">
    <location>
        <begin position="85"/>
        <end position="228"/>
    </location>
</feature>
<name>A0A6A5Y0V2_9PLEO</name>
<proteinExistence type="predicted"/>
<dbReference type="InterPro" id="IPR010730">
    <property type="entry name" value="HET"/>
</dbReference>
<dbReference type="Proteomes" id="UP000799778">
    <property type="component" value="Unassembled WGS sequence"/>
</dbReference>
<organism evidence="3 4">
    <name type="scientific">Aaosphaeria arxii CBS 175.79</name>
    <dbReference type="NCBI Taxonomy" id="1450172"/>
    <lineage>
        <taxon>Eukaryota</taxon>
        <taxon>Fungi</taxon>
        <taxon>Dikarya</taxon>
        <taxon>Ascomycota</taxon>
        <taxon>Pezizomycotina</taxon>
        <taxon>Dothideomycetes</taxon>
        <taxon>Pleosporomycetidae</taxon>
        <taxon>Pleosporales</taxon>
        <taxon>Pleosporales incertae sedis</taxon>
        <taxon>Aaosphaeria</taxon>
    </lineage>
</organism>
<dbReference type="InterPro" id="IPR052895">
    <property type="entry name" value="HetReg/Transcr_Mod"/>
</dbReference>
<keyword evidence="4" id="KW-1185">Reference proteome</keyword>
<accession>A0A6A5Y0V2</accession>
<protein>
    <submittedName>
        <fullName evidence="3">HET-domain-containing protein</fullName>
    </submittedName>
</protein>
<dbReference type="GeneID" id="54284446"/>
<feature type="region of interest" description="Disordered" evidence="1">
    <location>
        <begin position="484"/>
        <end position="508"/>
    </location>
</feature>
<gene>
    <name evidence="3" type="ORF">BU24DRAFT_418766</name>
</gene>
<dbReference type="PANTHER" id="PTHR24148">
    <property type="entry name" value="ANKYRIN REPEAT DOMAIN-CONTAINING PROTEIN 39 HOMOLOG-RELATED"/>
    <property type="match status" value="1"/>
</dbReference>
<reference evidence="3" key="1">
    <citation type="journal article" date="2020" name="Stud. Mycol.">
        <title>101 Dothideomycetes genomes: a test case for predicting lifestyles and emergence of pathogens.</title>
        <authorList>
            <person name="Haridas S."/>
            <person name="Albert R."/>
            <person name="Binder M."/>
            <person name="Bloem J."/>
            <person name="Labutti K."/>
            <person name="Salamov A."/>
            <person name="Andreopoulos B."/>
            <person name="Baker S."/>
            <person name="Barry K."/>
            <person name="Bills G."/>
            <person name="Bluhm B."/>
            <person name="Cannon C."/>
            <person name="Castanera R."/>
            <person name="Culley D."/>
            <person name="Daum C."/>
            <person name="Ezra D."/>
            <person name="Gonzalez J."/>
            <person name="Henrissat B."/>
            <person name="Kuo A."/>
            <person name="Liang C."/>
            <person name="Lipzen A."/>
            <person name="Lutzoni F."/>
            <person name="Magnuson J."/>
            <person name="Mondo S."/>
            <person name="Nolan M."/>
            <person name="Ohm R."/>
            <person name="Pangilinan J."/>
            <person name="Park H.-J."/>
            <person name="Ramirez L."/>
            <person name="Alfaro M."/>
            <person name="Sun H."/>
            <person name="Tritt A."/>
            <person name="Yoshinaga Y."/>
            <person name="Zwiers L.-H."/>
            <person name="Turgeon B."/>
            <person name="Goodwin S."/>
            <person name="Spatafora J."/>
            <person name="Crous P."/>
            <person name="Grigoriev I."/>
        </authorList>
    </citation>
    <scope>NUCLEOTIDE SEQUENCE</scope>
    <source>
        <strain evidence="3">CBS 175.79</strain>
    </source>
</reference>
<sequence length="641" mass="73307">MLPFNDPTVEIRVLRFEEVPVDDSTPLRCSLQNVSLDDRGPRPDIDCFGREVDGRDATIEGTPAETVVHDVPTQNSGCRFAWGDFQTLSYTWGQETSSSETIFINGKESRIPHGLAIALRALACQPETQLGMHYWVDSLCINQNDTLEKNQQVKRMGDIYRKARAVIVWLGPQESGDERAIAKMRQLCQVTPKTSQHPPSQYVYPDAWDELYAFMRKTYWSRTWIIQELAMNHNATLFLCGTIKLTRRMVLMAAVYCQQISRRFKDDLPVVADDDSPELQVWALSSRMHRLVSVSTGSPRRRTLDKLLNLIRRADATDMRDKVYGILGLLDDTVAARIVPDYELSVRQVYVNFAMTLIDTSKRLETIIFGGLSQDDTWPTWVPDWRVQFNRDHVRYLKQARACGDNMIASLEFKGEEQLLLTCSGDNVDTLTRVGATPNRPINKPNEIPRVDRYKERSAIALWRTLLLDDIYKRDEYMEDEPPLLEVPWVEPPDPSDASSPSSTKSEWDQVLRSSNYRDFHEFRQANYDFPIGERNLEDFFPHSVPQARLFGSRRQLVRATLSIKNRTLAVTTSGYLCLVPDAAQEGDILVILAGCRCPMILRPRGSFYAVVGECYAHGLMEGEFYKSGQNCKQRDEFTLC</sequence>
<evidence type="ECO:0000313" key="3">
    <source>
        <dbReference type="EMBL" id="KAF2019158.1"/>
    </source>
</evidence>
<dbReference type="OrthoDB" id="2157530at2759"/>
<evidence type="ECO:0000256" key="1">
    <source>
        <dbReference type="SAM" id="MobiDB-lite"/>
    </source>
</evidence>
<dbReference type="AlphaFoldDB" id="A0A6A5Y0V2"/>
<evidence type="ECO:0000259" key="2">
    <source>
        <dbReference type="Pfam" id="PF06985"/>
    </source>
</evidence>
<dbReference type="PANTHER" id="PTHR24148:SF64">
    <property type="entry name" value="HETEROKARYON INCOMPATIBILITY DOMAIN-CONTAINING PROTEIN"/>
    <property type="match status" value="1"/>
</dbReference>